<evidence type="ECO:0000256" key="1">
    <source>
        <dbReference type="SAM" id="Phobius"/>
    </source>
</evidence>
<keyword evidence="3" id="KW-1185">Reference proteome</keyword>
<dbReference type="EMBL" id="VSRR010062303">
    <property type="protein sequence ID" value="MPC83362.1"/>
    <property type="molecule type" value="Genomic_DNA"/>
</dbReference>
<feature type="transmembrane region" description="Helical" evidence="1">
    <location>
        <begin position="15"/>
        <end position="35"/>
    </location>
</feature>
<gene>
    <name evidence="2" type="ORF">E2C01_078071</name>
</gene>
<accession>A0A5B7IHS3</accession>
<name>A0A5B7IHS3_PORTR</name>
<reference evidence="2 3" key="1">
    <citation type="submission" date="2019-05" db="EMBL/GenBank/DDBJ databases">
        <title>Another draft genome of Portunus trituberculatus and its Hox gene families provides insights of decapod evolution.</title>
        <authorList>
            <person name="Jeong J.-H."/>
            <person name="Song I."/>
            <person name="Kim S."/>
            <person name="Choi T."/>
            <person name="Kim D."/>
            <person name="Ryu S."/>
            <person name="Kim W."/>
        </authorList>
    </citation>
    <scope>NUCLEOTIDE SEQUENCE [LARGE SCALE GENOMIC DNA]</scope>
    <source>
        <tissue evidence="2">Muscle</tissue>
    </source>
</reference>
<keyword evidence="1" id="KW-0812">Transmembrane</keyword>
<dbReference type="Proteomes" id="UP000324222">
    <property type="component" value="Unassembled WGS sequence"/>
</dbReference>
<keyword evidence="1" id="KW-1133">Transmembrane helix</keyword>
<evidence type="ECO:0000313" key="3">
    <source>
        <dbReference type="Proteomes" id="UP000324222"/>
    </source>
</evidence>
<keyword evidence="1" id="KW-0472">Membrane</keyword>
<comment type="caution">
    <text evidence="2">The sequence shown here is derived from an EMBL/GenBank/DDBJ whole genome shotgun (WGS) entry which is preliminary data.</text>
</comment>
<sequence length="43" mass="5097">MDFPGKQSICKYEPFNIMTLFHIHSAYYLVILYSFSNSYEGLK</sequence>
<dbReference type="AlphaFoldDB" id="A0A5B7IHS3"/>
<evidence type="ECO:0000313" key="2">
    <source>
        <dbReference type="EMBL" id="MPC83362.1"/>
    </source>
</evidence>
<organism evidence="2 3">
    <name type="scientific">Portunus trituberculatus</name>
    <name type="common">Swimming crab</name>
    <name type="synonym">Neptunus trituberculatus</name>
    <dbReference type="NCBI Taxonomy" id="210409"/>
    <lineage>
        <taxon>Eukaryota</taxon>
        <taxon>Metazoa</taxon>
        <taxon>Ecdysozoa</taxon>
        <taxon>Arthropoda</taxon>
        <taxon>Crustacea</taxon>
        <taxon>Multicrustacea</taxon>
        <taxon>Malacostraca</taxon>
        <taxon>Eumalacostraca</taxon>
        <taxon>Eucarida</taxon>
        <taxon>Decapoda</taxon>
        <taxon>Pleocyemata</taxon>
        <taxon>Brachyura</taxon>
        <taxon>Eubrachyura</taxon>
        <taxon>Portunoidea</taxon>
        <taxon>Portunidae</taxon>
        <taxon>Portuninae</taxon>
        <taxon>Portunus</taxon>
    </lineage>
</organism>
<protein>
    <submittedName>
        <fullName evidence="2">Uncharacterized protein</fullName>
    </submittedName>
</protein>
<proteinExistence type="predicted"/>